<organism evidence="4 5">
    <name type="scientific">Thalassobacterium maritimum</name>
    <dbReference type="NCBI Taxonomy" id="3041265"/>
    <lineage>
        <taxon>Bacteria</taxon>
        <taxon>Pseudomonadati</taxon>
        <taxon>Verrucomicrobiota</taxon>
        <taxon>Opitutia</taxon>
        <taxon>Puniceicoccales</taxon>
        <taxon>Coraliomargaritaceae</taxon>
        <taxon>Thalassobacterium</taxon>
    </lineage>
</organism>
<sequence>MSLINQALRKAQRDRTPNRMAQPGEQSAPAYAQSAARGMSPALVIGLVIAVAVLIGLVVGLSVVIFRDNSTPARPISNAASATPASGENPTPAPQPAHSPIPQASVPALAPTTAAPGESTAAAPSVVDELRKAREAAEAKAAAEAQAAAKAAELEAKAAAAAKARAEAKPSQDIITWLGQAKLSGVKISTSESKVILNGKAYAVGEYVNYNLGLKVMVIQQERVLFMDNNGKKYMKRL</sequence>
<feature type="transmembrane region" description="Helical" evidence="3">
    <location>
        <begin position="42"/>
        <end position="66"/>
    </location>
</feature>
<dbReference type="RefSeq" id="WP_308950488.1">
    <property type="nucleotide sequence ID" value="NZ_JARXHW010000024.1"/>
</dbReference>
<feature type="region of interest" description="Disordered" evidence="2">
    <location>
        <begin position="73"/>
        <end position="126"/>
    </location>
</feature>
<dbReference type="EMBL" id="JARXHW010000024">
    <property type="protein sequence ID" value="MDQ8208065.1"/>
    <property type="molecule type" value="Genomic_DNA"/>
</dbReference>
<keyword evidence="5" id="KW-1185">Reference proteome</keyword>
<evidence type="ECO:0000256" key="1">
    <source>
        <dbReference type="SAM" id="Coils"/>
    </source>
</evidence>
<proteinExistence type="predicted"/>
<dbReference type="Proteomes" id="UP001225316">
    <property type="component" value="Unassembled WGS sequence"/>
</dbReference>
<reference evidence="4 5" key="1">
    <citation type="submission" date="2023-04" db="EMBL/GenBank/DDBJ databases">
        <title>A novel bacteria isolated from coastal sediment.</title>
        <authorList>
            <person name="Liu X.-J."/>
            <person name="Du Z.-J."/>
        </authorList>
    </citation>
    <scope>NUCLEOTIDE SEQUENCE [LARGE SCALE GENOMIC DNA]</scope>
    <source>
        <strain evidence="4 5">SDUM461003</strain>
    </source>
</reference>
<keyword evidence="3" id="KW-1133">Transmembrane helix</keyword>
<accession>A0ABU1AV93</accession>
<feature type="coiled-coil region" evidence="1">
    <location>
        <begin position="127"/>
        <end position="169"/>
    </location>
</feature>
<keyword evidence="3" id="KW-0472">Membrane</keyword>
<comment type="caution">
    <text evidence="4">The sequence shown here is derived from an EMBL/GenBank/DDBJ whole genome shotgun (WGS) entry which is preliminary data.</text>
</comment>
<keyword evidence="1" id="KW-0175">Coiled coil</keyword>
<feature type="region of interest" description="Disordered" evidence="2">
    <location>
        <begin position="1"/>
        <end position="29"/>
    </location>
</feature>
<evidence type="ECO:0000256" key="3">
    <source>
        <dbReference type="SAM" id="Phobius"/>
    </source>
</evidence>
<evidence type="ECO:0000313" key="5">
    <source>
        <dbReference type="Proteomes" id="UP001225316"/>
    </source>
</evidence>
<protein>
    <recommendedName>
        <fullName evidence="6">Type II secretion system protein GspC N-terminal domain-containing protein</fullName>
    </recommendedName>
</protein>
<keyword evidence="3" id="KW-0812">Transmembrane</keyword>
<name>A0ABU1AV93_9BACT</name>
<evidence type="ECO:0000256" key="2">
    <source>
        <dbReference type="SAM" id="MobiDB-lite"/>
    </source>
</evidence>
<evidence type="ECO:0000313" key="4">
    <source>
        <dbReference type="EMBL" id="MDQ8208065.1"/>
    </source>
</evidence>
<gene>
    <name evidence="4" type="ORF">QEH52_11135</name>
</gene>
<evidence type="ECO:0008006" key="6">
    <source>
        <dbReference type="Google" id="ProtNLM"/>
    </source>
</evidence>
<feature type="compositionally biased region" description="Polar residues" evidence="2">
    <location>
        <begin position="73"/>
        <end position="89"/>
    </location>
</feature>